<organism evidence="1 2">
    <name type="scientific">Plakobranchus ocellatus</name>
    <dbReference type="NCBI Taxonomy" id="259542"/>
    <lineage>
        <taxon>Eukaryota</taxon>
        <taxon>Metazoa</taxon>
        <taxon>Spiralia</taxon>
        <taxon>Lophotrochozoa</taxon>
        <taxon>Mollusca</taxon>
        <taxon>Gastropoda</taxon>
        <taxon>Heterobranchia</taxon>
        <taxon>Euthyneura</taxon>
        <taxon>Panpulmonata</taxon>
        <taxon>Sacoglossa</taxon>
        <taxon>Placobranchoidea</taxon>
        <taxon>Plakobranchidae</taxon>
        <taxon>Plakobranchus</taxon>
    </lineage>
</organism>
<name>A0AAV4AS29_9GAST</name>
<accession>A0AAV4AS29</accession>
<dbReference type="AlphaFoldDB" id="A0AAV4AS29"/>
<evidence type="ECO:0000313" key="2">
    <source>
        <dbReference type="Proteomes" id="UP000735302"/>
    </source>
</evidence>
<reference evidence="1 2" key="1">
    <citation type="journal article" date="2021" name="Elife">
        <title>Chloroplast acquisition without the gene transfer in kleptoplastic sea slugs, Plakobranchus ocellatus.</title>
        <authorList>
            <person name="Maeda T."/>
            <person name="Takahashi S."/>
            <person name="Yoshida T."/>
            <person name="Shimamura S."/>
            <person name="Takaki Y."/>
            <person name="Nagai Y."/>
            <person name="Toyoda A."/>
            <person name="Suzuki Y."/>
            <person name="Arimoto A."/>
            <person name="Ishii H."/>
            <person name="Satoh N."/>
            <person name="Nishiyama T."/>
            <person name="Hasebe M."/>
            <person name="Maruyama T."/>
            <person name="Minagawa J."/>
            <person name="Obokata J."/>
            <person name="Shigenobu S."/>
        </authorList>
    </citation>
    <scope>NUCLEOTIDE SEQUENCE [LARGE SCALE GENOMIC DNA]</scope>
</reference>
<proteinExistence type="predicted"/>
<dbReference type="Proteomes" id="UP000735302">
    <property type="component" value="Unassembled WGS sequence"/>
</dbReference>
<protein>
    <submittedName>
        <fullName evidence="1">Uncharacterized protein</fullName>
    </submittedName>
</protein>
<evidence type="ECO:0000313" key="1">
    <source>
        <dbReference type="EMBL" id="GFO09373.1"/>
    </source>
</evidence>
<dbReference type="EMBL" id="BLXT01004061">
    <property type="protein sequence ID" value="GFO09373.1"/>
    <property type="molecule type" value="Genomic_DNA"/>
</dbReference>
<keyword evidence="2" id="KW-1185">Reference proteome</keyword>
<comment type="caution">
    <text evidence="1">The sequence shown here is derived from an EMBL/GenBank/DDBJ whole genome shotgun (WGS) entry which is preliminary data.</text>
</comment>
<sequence>MSFNFLEFPSEFRYRSSPRFQARVLKFPRRQVFFSPPDRFGFSGLSLTCRSFYRQGCNHGLFSSRQMEAERCGAKLMTSQVRIREIAFGGKEGCEERGKGMLGILIGLLDFHGHSFHLGDHHHRFAGLLWLLREARPTRDRRSCSHADANDVTMLQASQIIRLIKRVCGSKVNIVRDLFPVMRVRSTRTMTLDDVIPDVPRNLFVSASNSPNFNSSAGYSGSKLDYRRGSGNFLST</sequence>
<gene>
    <name evidence="1" type="ORF">PoB_003587800</name>
</gene>